<dbReference type="AlphaFoldDB" id="A0A7S2EX27"/>
<sequence length="194" mass="21219">MNQSTQVEEEAETNDAVRRRIVDRINYRALAVSNACVVASLACPAAAIVINRVVRNPPLERLLGAPYREFQGAIAFHLIFAGMGHMLASFVAGGNGYFPFSVAWRDMRPHRREVANVARAAGCVCAVLPLGSLTLHWMDFLGSDGDSQPPCGLFLFLIVGNFLTVSVALLVRRSAVFSLNELWEDRGSVKNSEN</sequence>
<organism evidence="2">
    <name type="scientific">Trieres chinensis</name>
    <name type="common">Marine centric diatom</name>
    <name type="synonym">Odontella sinensis</name>
    <dbReference type="NCBI Taxonomy" id="1514140"/>
    <lineage>
        <taxon>Eukaryota</taxon>
        <taxon>Sar</taxon>
        <taxon>Stramenopiles</taxon>
        <taxon>Ochrophyta</taxon>
        <taxon>Bacillariophyta</taxon>
        <taxon>Mediophyceae</taxon>
        <taxon>Biddulphiophycidae</taxon>
        <taxon>Eupodiscales</taxon>
        <taxon>Parodontellaceae</taxon>
        <taxon>Trieres</taxon>
    </lineage>
</organism>
<evidence type="ECO:0000256" key="1">
    <source>
        <dbReference type="SAM" id="Phobius"/>
    </source>
</evidence>
<name>A0A7S2EX27_TRICV</name>
<feature type="transmembrane region" description="Helical" evidence="1">
    <location>
        <begin position="29"/>
        <end position="50"/>
    </location>
</feature>
<evidence type="ECO:0000313" key="2">
    <source>
        <dbReference type="EMBL" id="CAD9361571.1"/>
    </source>
</evidence>
<gene>
    <name evidence="2" type="ORF">OSIN01602_LOCUS21892</name>
</gene>
<dbReference type="EMBL" id="HBGO01037823">
    <property type="protein sequence ID" value="CAD9361571.1"/>
    <property type="molecule type" value="Transcribed_RNA"/>
</dbReference>
<reference evidence="2" key="1">
    <citation type="submission" date="2021-01" db="EMBL/GenBank/DDBJ databases">
        <authorList>
            <person name="Corre E."/>
            <person name="Pelletier E."/>
            <person name="Niang G."/>
            <person name="Scheremetjew M."/>
            <person name="Finn R."/>
            <person name="Kale V."/>
            <person name="Holt S."/>
            <person name="Cochrane G."/>
            <person name="Meng A."/>
            <person name="Brown T."/>
            <person name="Cohen L."/>
        </authorList>
    </citation>
    <scope>NUCLEOTIDE SEQUENCE</scope>
    <source>
        <strain evidence="2">Grunow 1884</strain>
    </source>
</reference>
<proteinExistence type="predicted"/>
<protein>
    <submittedName>
        <fullName evidence="2">Uncharacterized protein</fullName>
    </submittedName>
</protein>
<feature type="transmembrane region" description="Helical" evidence="1">
    <location>
        <begin position="153"/>
        <end position="171"/>
    </location>
</feature>
<accession>A0A7S2EX27</accession>
<feature type="transmembrane region" description="Helical" evidence="1">
    <location>
        <begin position="70"/>
        <end position="93"/>
    </location>
</feature>
<keyword evidence="1" id="KW-1133">Transmembrane helix</keyword>
<feature type="transmembrane region" description="Helical" evidence="1">
    <location>
        <begin position="114"/>
        <end position="133"/>
    </location>
</feature>
<keyword evidence="1" id="KW-0472">Membrane</keyword>
<keyword evidence="1" id="KW-0812">Transmembrane</keyword>